<dbReference type="AlphaFoldDB" id="A0A0A9AXK0"/>
<evidence type="ECO:0000313" key="1">
    <source>
        <dbReference type="EMBL" id="JAD51827.1"/>
    </source>
</evidence>
<sequence length="26" mass="3151">MYLWFAYSFATYTRNDIGHVYFIVAT</sequence>
<organism evidence="1">
    <name type="scientific">Arundo donax</name>
    <name type="common">Giant reed</name>
    <name type="synonym">Donax arundinaceus</name>
    <dbReference type="NCBI Taxonomy" id="35708"/>
    <lineage>
        <taxon>Eukaryota</taxon>
        <taxon>Viridiplantae</taxon>
        <taxon>Streptophyta</taxon>
        <taxon>Embryophyta</taxon>
        <taxon>Tracheophyta</taxon>
        <taxon>Spermatophyta</taxon>
        <taxon>Magnoliopsida</taxon>
        <taxon>Liliopsida</taxon>
        <taxon>Poales</taxon>
        <taxon>Poaceae</taxon>
        <taxon>PACMAD clade</taxon>
        <taxon>Arundinoideae</taxon>
        <taxon>Arundineae</taxon>
        <taxon>Arundo</taxon>
    </lineage>
</organism>
<reference evidence="1" key="2">
    <citation type="journal article" date="2015" name="Data Brief">
        <title>Shoot transcriptome of the giant reed, Arundo donax.</title>
        <authorList>
            <person name="Barrero R.A."/>
            <person name="Guerrero F.D."/>
            <person name="Moolhuijzen P."/>
            <person name="Goolsby J.A."/>
            <person name="Tidwell J."/>
            <person name="Bellgard S.E."/>
            <person name="Bellgard M.I."/>
        </authorList>
    </citation>
    <scope>NUCLEOTIDE SEQUENCE</scope>
    <source>
        <tissue evidence="1">Shoot tissue taken approximately 20 cm above the soil surface</tissue>
    </source>
</reference>
<proteinExistence type="predicted"/>
<accession>A0A0A9AXK0</accession>
<name>A0A0A9AXK0_ARUDO</name>
<dbReference type="EMBL" id="GBRH01246068">
    <property type="protein sequence ID" value="JAD51827.1"/>
    <property type="molecule type" value="Transcribed_RNA"/>
</dbReference>
<protein>
    <submittedName>
        <fullName evidence="1">Uncharacterized protein</fullName>
    </submittedName>
</protein>
<reference evidence="1" key="1">
    <citation type="submission" date="2014-09" db="EMBL/GenBank/DDBJ databases">
        <authorList>
            <person name="Magalhaes I.L.F."/>
            <person name="Oliveira U."/>
            <person name="Santos F.R."/>
            <person name="Vidigal T.H.D.A."/>
            <person name="Brescovit A.D."/>
            <person name="Santos A.J."/>
        </authorList>
    </citation>
    <scope>NUCLEOTIDE SEQUENCE</scope>
    <source>
        <tissue evidence="1">Shoot tissue taken approximately 20 cm above the soil surface</tissue>
    </source>
</reference>